<dbReference type="HOGENOM" id="CLU_282975_0_0_10"/>
<feature type="chain" id="PRO_5003727831" description="Cell surface protein" evidence="2">
    <location>
        <begin position="24"/>
        <end position="1101"/>
    </location>
</feature>
<dbReference type="AlphaFoldDB" id="I9UBR1"/>
<name>I9UBR1_PHOVU</name>
<accession>I9UBR1</accession>
<proteinExistence type="predicted"/>
<reference evidence="3 4" key="1">
    <citation type="submission" date="2012-02" db="EMBL/GenBank/DDBJ databases">
        <title>The Genome Sequence of Bacteroides vulgatus CL09T03C04.</title>
        <authorList>
            <consortium name="The Broad Institute Genome Sequencing Platform"/>
            <person name="Earl A."/>
            <person name="Ward D."/>
            <person name="Feldgarden M."/>
            <person name="Gevers D."/>
            <person name="Zitomersky N.L."/>
            <person name="Coyne M.J."/>
            <person name="Comstock L.E."/>
            <person name="Young S.K."/>
            <person name="Zeng Q."/>
            <person name="Gargeya S."/>
            <person name="Fitzgerald M."/>
            <person name="Haas B."/>
            <person name="Abouelleil A."/>
            <person name="Alvarado L."/>
            <person name="Arachchi H.M."/>
            <person name="Berlin A."/>
            <person name="Chapman S.B."/>
            <person name="Gearin G."/>
            <person name="Goldberg J."/>
            <person name="Griggs A."/>
            <person name="Gujja S."/>
            <person name="Hansen M."/>
            <person name="Heiman D."/>
            <person name="Howarth C."/>
            <person name="Larimer J."/>
            <person name="Lui A."/>
            <person name="MacDonald P.J.P."/>
            <person name="McCowen C."/>
            <person name="Montmayeur A."/>
            <person name="Murphy C."/>
            <person name="Neiman D."/>
            <person name="Pearson M."/>
            <person name="Priest M."/>
            <person name="Roberts A."/>
            <person name="Saif S."/>
            <person name="Shea T."/>
            <person name="Sisk P."/>
            <person name="Stolte C."/>
            <person name="Sykes S."/>
            <person name="Wortman J."/>
            <person name="Nusbaum C."/>
            <person name="Birren B."/>
        </authorList>
    </citation>
    <scope>NUCLEOTIDE SEQUENCE [LARGE SCALE GENOMIC DNA]</scope>
    <source>
        <strain evidence="3 4">CL09T03C04</strain>
    </source>
</reference>
<evidence type="ECO:0000313" key="3">
    <source>
        <dbReference type="EMBL" id="EIY79533.1"/>
    </source>
</evidence>
<protein>
    <recommendedName>
        <fullName evidence="5">Cell surface protein</fullName>
    </recommendedName>
</protein>
<dbReference type="EMBL" id="AGXZ01000013">
    <property type="protein sequence ID" value="EIY79533.1"/>
    <property type="molecule type" value="Genomic_DNA"/>
</dbReference>
<feature type="signal peptide" evidence="2">
    <location>
        <begin position="1"/>
        <end position="23"/>
    </location>
</feature>
<gene>
    <name evidence="3" type="ORF">HMPREF1058_01561</name>
</gene>
<sequence>MNKKFLSAVLFGALMASSTGTFVSCKDYDDDIEDLQEQLNKKASLEELTQKVSTMESSVADAKKAAEEAKAKAEEALKKAEEGGSNSGVTESDLENLKKEIQTQIDKLASLESVDKKISALKEELKADFITSESLQALNDKVDKLSAEIMQVIGHRLTSLSLIPTDHINGIAAITLTTLQYTPQVYKPMAKHEGGPDKHTNRPVLDHVAAGEVRYISTEKNEAYFHVSPSMGVRTEDIELPSFDCITSNNTMTMTRSAEVKTNSPIVPTGKEIKDGVLTVTYKKSDDFLGKPITTTTTNGTTETFYMASLKAPVTESNYTETEKADKAAGKINGVYVNSEYSRIEEIVAIPYLANSKTDFTKALEDKFADEIQKNAENGKDIYVHYHDSVCLYESGNNELVDVEWAYNQPLDLNTLVTVCTTTTNNHVNHKELKNYADYGLEFRFSLATEKYLQGDRDTDEQEFAKILSGNRLKSEVYDVDLDDNQYSRASIGREPIVRVSLIDTKHDNALIAQRYIKVRWIDKGEEQVLSPFNFANDTISCHDMYQQLFSKDMNEAIYHQVKFNGGQSMSKTEFHKVFTSLKIKSLKKDGVEIDLTKLNLSVNADDWSEGDSKQIKDGKEKLKNNVDLLFSFLKDELDNTSYNLVWAMNEKTVGTLKDNKDGNYASKFEIEVEYIDELGTVGNIIQKFNQEIVVPKQEFAYQGTYWKNGIGEGTFNVNPIVFNTAEDSWANNNGLTPDHTHEYNGNDCALKDYSHISADLVNGYIYKPENATPTNLAQFIKYIRNCADVRFVFDQSRFNKYDYLAGYNVSADGISLWKGAAPTSWKQFGYIQTEKTLAATIQNVMGATAKTNKDSKFLPWNFDETLGSAEDECTSTIRLHEIDKLNGTPAAQALVGKSVPVNLVVEYNSYNVIPVQEFEVFFIDPLSIDGAIKGNFVDAEIDGSFLNVADGFNFTDWNGNKVAAQDIKDVKNGEYAHELYDYYGVHNVKFLTDKVTTSLSYDAATNTYKHTEGVKDGKLPAKASLKQMKATEANGVVDKAHAEKVDKDPTHLAYFNNDGTPVNVDYKMYISVEVAHKWGVLKKEALEVNVAKAGGTPSGK</sequence>
<dbReference type="PATRIC" id="fig|997891.3.peg.1649"/>
<feature type="region of interest" description="Disordered" evidence="1">
    <location>
        <begin position="74"/>
        <end position="95"/>
    </location>
</feature>
<dbReference type="RefSeq" id="WP_005849776.1">
    <property type="nucleotide sequence ID" value="NZ_JH724283.1"/>
</dbReference>
<organism evidence="3 4">
    <name type="scientific">Phocaeicola vulgatus CL09T03C04</name>
    <dbReference type="NCBI Taxonomy" id="997891"/>
    <lineage>
        <taxon>Bacteria</taxon>
        <taxon>Pseudomonadati</taxon>
        <taxon>Bacteroidota</taxon>
        <taxon>Bacteroidia</taxon>
        <taxon>Bacteroidales</taxon>
        <taxon>Bacteroidaceae</taxon>
        <taxon>Phocaeicola</taxon>
    </lineage>
</organism>
<evidence type="ECO:0008006" key="5">
    <source>
        <dbReference type="Google" id="ProtNLM"/>
    </source>
</evidence>
<comment type="caution">
    <text evidence="3">The sequence shown here is derived from an EMBL/GenBank/DDBJ whole genome shotgun (WGS) entry which is preliminary data.</text>
</comment>
<keyword evidence="2" id="KW-0732">Signal</keyword>
<evidence type="ECO:0000313" key="4">
    <source>
        <dbReference type="Proteomes" id="UP000004219"/>
    </source>
</evidence>
<dbReference type="PROSITE" id="PS51257">
    <property type="entry name" value="PROKAR_LIPOPROTEIN"/>
    <property type="match status" value="1"/>
</dbReference>
<keyword evidence="4" id="KW-1185">Reference proteome</keyword>
<evidence type="ECO:0000256" key="1">
    <source>
        <dbReference type="SAM" id="MobiDB-lite"/>
    </source>
</evidence>
<evidence type="ECO:0000256" key="2">
    <source>
        <dbReference type="SAM" id="SignalP"/>
    </source>
</evidence>
<dbReference type="Proteomes" id="UP000004219">
    <property type="component" value="Unassembled WGS sequence"/>
</dbReference>